<dbReference type="Gene3D" id="3.80.10.10">
    <property type="entry name" value="Ribonuclease Inhibitor"/>
    <property type="match status" value="4"/>
</dbReference>
<dbReference type="InterPro" id="IPR036388">
    <property type="entry name" value="WH-like_DNA-bd_sf"/>
</dbReference>
<evidence type="ECO:0000256" key="6">
    <source>
        <dbReference type="ARBA" id="ARBA00022840"/>
    </source>
</evidence>
<keyword evidence="2" id="KW-0433">Leucine-rich repeat</keyword>
<dbReference type="InterPro" id="IPR027417">
    <property type="entry name" value="P-loop_NTPase"/>
</dbReference>
<dbReference type="PANTHER" id="PTHR36766:SF40">
    <property type="entry name" value="DISEASE RESISTANCE PROTEIN RGA3"/>
    <property type="match status" value="1"/>
</dbReference>
<proteinExistence type="inferred from homology"/>
<feature type="domain" description="Disease resistance protein winged helix" evidence="10">
    <location>
        <begin position="452"/>
        <end position="520"/>
    </location>
</feature>
<dbReference type="InterPro" id="IPR055414">
    <property type="entry name" value="LRR_R13L4/SHOC2-like"/>
</dbReference>
<evidence type="ECO:0000259" key="10">
    <source>
        <dbReference type="Pfam" id="PF23559"/>
    </source>
</evidence>
<comment type="similarity">
    <text evidence="1">Belongs to the disease resistance NB-LRR family.</text>
</comment>
<evidence type="ECO:0000259" key="12">
    <source>
        <dbReference type="Pfam" id="PF25019"/>
    </source>
</evidence>
<feature type="domain" description="Disease resistance N-terminal" evidence="9">
    <location>
        <begin position="15"/>
        <end position="101"/>
    </location>
</feature>
<evidence type="ECO:0000256" key="7">
    <source>
        <dbReference type="ARBA" id="ARBA00023054"/>
    </source>
</evidence>
<dbReference type="GO" id="GO:0005524">
    <property type="term" value="F:ATP binding"/>
    <property type="evidence" value="ECO:0007669"/>
    <property type="project" value="UniProtKB-KW"/>
</dbReference>
<dbReference type="SUPFAM" id="SSF52058">
    <property type="entry name" value="L domain-like"/>
    <property type="match status" value="2"/>
</dbReference>
<feature type="domain" description="Disease resistance R13L4/SHOC-2-like LRR" evidence="11">
    <location>
        <begin position="567"/>
        <end position="697"/>
    </location>
</feature>
<dbReference type="Gene3D" id="1.20.5.4130">
    <property type="match status" value="1"/>
</dbReference>
<dbReference type="SMART" id="SM00369">
    <property type="entry name" value="LRR_TYP"/>
    <property type="match status" value="5"/>
</dbReference>
<evidence type="ECO:0000256" key="4">
    <source>
        <dbReference type="ARBA" id="ARBA00022741"/>
    </source>
</evidence>
<evidence type="ECO:0000259" key="11">
    <source>
        <dbReference type="Pfam" id="PF23598"/>
    </source>
</evidence>
<dbReference type="Pfam" id="PF18052">
    <property type="entry name" value="Rx_N"/>
    <property type="match status" value="1"/>
</dbReference>
<dbReference type="InterPro" id="IPR041118">
    <property type="entry name" value="Rx_N"/>
</dbReference>
<keyword evidence="5" id="KW-0611">Plant defense</keyword>
<dbReference type="PANTHER" id="PTHR36766">
    <property type="entry name" value="PLANT BROAD-SPECTRUM MILDEW RESISTANCE PROTEIN RPW8"/>
    <property type="match status" value="1"/>
</dbReference>
<reference evidence="14" key="1">
    <citation type="submission" date="2024-06" db="EMBL/GenBank/DDBJ databases">
        <authorList>
            <person name="Ryan C."/>
        </authorList>
    </citation>
    <scope>NUCLEOTIDE SEQUENCE [LARGE SCALE GENOMIC DNA]</scope>
</reference>
<evidence type="ECO:0000256" key="5">
    <source>
        <dbReference type="ARBA" id="ARBA00022821"/>
    </source>
</evidence>
<dbReference type="SUPFAM" id="SSF52047">
    <property type="entry name" value="RNI-like"/>
    <property type="match status" value="1"/>
</dbReference>
<accession>A0ABC8WLG1</accession>
<dbReference type="Gene3D" id="3.40.50.300">
    <property type="entry name" value="P-loop containing nucleotide triphosphate hydrolases"/>
    <property type="match status" value="1"/>
</dbReference>
<dbReference type="InterPro" id="IPR058922">
    <property type="entry name" value="WHD_DRP"/>
</dbReference>
<dbReference type="GO" id="GO:0051707">
    <property type="term" value="P:response to other organism"/>
    <property type="evidence" value="ECO:0007669"/>
    <property type="project" value="UniProtKB-ARBA"/>
</dbReference>
<feature type="domain" description="NB-ARC" evidence="8">
    <location>
        <begin position="170"/>
        <end position="359"/>
    </location>
</feature>
<evidence type="ECO:0000259" key="8">
    <source>
        <dbReference type="Pfam" id="PF00931"/>
    </source>
</evidence>
<keyword evidence="6" id="KW-0067">ATP-binding</keyword>
<keyword evidence="3" id="KW-0677">Repeat</keyword>
<protein>
    <submittedName>
        <fullName evidence="13">Uncharacterized protein</fullName>
    </submittedName>
</protein>
<keyword evidence="7" id="KW-0175">Coiled coil</keyword>
<evidence type="ECO:0000259" key="9">
    <source>
        <dbReference type="Pfam" id="PF18052"/>
    </source>
</evidence>
<dbReference type="Proteomes" id="UP001497457">
    <property type="component" value="Chromosome 12b"/>
</dbReference>
<organism evidence="13 14">
    <name type="scientific">Urochloa decumbens</name>
    <dbReference type="NCBI Taxonomy" id="240449"/>
    <lineage>
        <taxon>Eukaryota</taxon>
        <taxon>Viridiplantae</taxon>
        <taxon>Streptophyta</taxon>
        <taxon>Embryophyta</taxon>
        <taxon>Tracheophyta</taxon>
        <taxon>Spermatophyta</taxon>
        <taxon>Magnoliopsida</taxon>
        <taxon>Liliopsida</taxon>
        <taxon>Poales</taxon>
        <taxon>Poaceae</taxon>
        <taxon>PACMAD clade</taxon>
        <taxon>Panicoideae</taxon>
        <taxon>Panicodae</taxon>
        <taxon>Paniceae</taxon>
        <taxon>Melinidinae</taxon>
        <taxon>Urochloa</taxon>
    </lineage>
</organism>
<dbReference type="PRINTS" id="PR00364">
    <property type="entry name" value="DISEASERSIST"/>
</dbReference>
<evidence type="ECO:0000256" key="3">
    <source>
        <dbReference type="ARBA" id="ARBA00022737"/>
    </source>
</evidence>
<keyword evidence="4" id="KW-0547">Nucleotide-binding</keyword>
<evidence type="ECO:0000313" key="14">
    <source>
        <dbReference type="Proteomes" id="UP001497457"/>
    </source>
</evidence>
<evidence type="ECO:0000256" key="1">
    <source>
        <dbReference type="ARBA" id="ARBA00008894"/>
    </source>
</evidence>
<dbReference type="GO" id="GO:0006952">
    <property type="term" value="P:defense response"/>
    <property type="evidence" value="ECO:0007669"/>
    <property type="project" value="UniProtKB-KW"/>
</dbReference>
<dbReference type="SUPFAM" id="SSF52540">
    <property type="entry name" value="P-loop containing nucleoside triphosphate hydrolases"/>
    <property type="match status" value="1"/>
</dbReference>
<reference evidence="13 14" key="2">
    <citation type="submission" date="2024-10" db="EMBL/GenBank/DDBJ databases">
        <authorList>
            <person name="Ryan C."/>
        </authorList>
    </citation>
    <scope>NUCLEOTIDE SEQUENCE [LARGE SCALE GENOMIC DNA]</scope>
</reference>
<dbReference type="Pfam" id="PF23559">
    <property type="entry name" value="WHD_DRP"/>
    <property type="match status" value="1"/>
</dbReference>
<dbReference type="Pfam" id="PF23598">
    <property type="entry name" value="LRR_14"/>
    <property type="match status" value="2"/>
</dbReference>
<feature type="domain" description="Disease resistance R13L4/SHOC-2-like LRR" evidence="11">
    <location>
        <begin position="743"/>
        <end position="834"/>
    </location>
</feature>
<dbReference type="InterPro" id="IPR032675">
    <property type="entry name" value="LRR_dom_sf"/>
</dbReference>
<evidence type="ECO:0000256" key="2">
    <source>
        <dbReference type="ARBA" id="ARBA00022614"/>
    </source>
</evidence>
<dbReference type="EMBL" id="OZ075122">
    <property type="protein sequence ID" value="CAL4909752.1"/>
    <property type="molecule type" value="Genomic_DNA"/>
</dbReference>
<dbReference type="Pfam" id="PF25019">
    <property type="entry name" value="LRR_R13L1-DRL21"/>
    <property type="match status" value="1"/>
</dbReference>
<dbReference type="InterPro" id="IPR002182">
    <property type="entry name" value="NB-ARC"/>
</dbReference>
<evidence type="ECO:0000313" key="13">
    <source>
        <dbReference type="EMBL" id="CAL4909752.1"/>
    </source>
</evidence>
<keyword evidence="14" id="KW-1185">Reference proteome</keyword>
<dbReference type="Pfam" id="PF00931">
    <property type="entry name" value="NB-ARC"/>
    <property type="match status" value="1"/>
</dbReference>
<dbReference type="InterPro" id="IPR042197">
    <property type="entry name" value="Apaf_helical"/>
</dbReference>
<dbReference type="Gene3D" id="1.10.10.10">
    <property type="entry name" value="Winged helix-like DNA-binding domain superfamily/Winged helix DNA-binding domain"/>
    <property type="match status" value="1"/>
</dbReference>
<dbReference type="InterPro" id="IPR056789">
    <property type="entry name" value="LRR_R13L1-DRL21"/>
</dbReference>
<name>A0ABC8WLG1_9POAL</name>
<dbReference type="InterPro" id="IPR003591">
    <property type="entry name" value="Leu-rich_rpt_typical-subtyp"/>
</dbReference>
<feature type="domain" description="R13L1/DRL21-like LRR repeat region" evidence="12">
    <location>
        <begin position="993"/>
        <end position="1108"/>
    </location>
</feature>
<gene>
    <name evidence="13" type="ORF">URODEC1_LOCUS13925</name>
</gene>
<sequence>MASAVAWRSASAIAGMVVGKLGQLALDKATLMWTFKEDLAGLKYTMDDLQAWMHDADRRSGQGEGDNVRPWMNKLKSASSNVEDLLDEFEAIELVRHSQSKIKLFFSSYNPLLVRLTMAHKMKKVKEDLDTIEKWGRNLHLVPYNILAPTDENRDQGTIGEIDIGMVGRDAEKEKIMNMLLEIQVEVDIAIIPIIGLGGLGKTTMAKAVFSDKRAKIFDLHVWIYVSKKIDLSRIGKKIISTMNNNISSGTSEKCTPLQNGDLDSIIQQLEKILPNKRYLIVLDDMWEEGYQNLINLMHMLKYGAKGSKIILTTRSQGVVDKLNVVLQATKTKIYPVRTADQINLKHLSDEESWILMRQTTLGQDDNLGGLEDIGRQIAKRCGGLPLLVRSLGFLLSQHKSIEAWEDIRDRKIILSVREGQKHISETMESLMLSYHYLQFNFKLCFIYCAVLPKGFTIAHDHLIQQWAALGYIIEPNEGHYCINYLLGMYFLSISRPSQNAHEHAARNQLTMHDLMHDLASIILENELVIRDASEALTWSRLEKHYSRHMQLVNYQKQKGLKEFPRKIRSLHFRECSIEQLQQKSFSKSNYLRVLDLSGCSTEVQHAARNISLPSSIDQLMLLRYLDVSGLPITTLPKSLHNLQNMQTLILSNCALETLSDNIGSLLKLRYLDISGNSGLDKLPISFENLSALSFLNLSGCSKLKELPEIIHKLECLRYLDMSGCCALQTLPDQCGILPKLLFLNLSNCSKLVKLPDIVNLKSLEHLNLSSCNVIQNLPEDFGNLEILKFLNLSACYKLRALPESFCKLKHLEYLDLSDCHGLEELPTCFGNLSIKFLNLSDCYTLRALPESFCELKHLKDLDLSDCHGLRELPECFGDLSELHSLKLTSCSKLQFLPLSFGDLSKLKYLDLSYCVSFKVLPSSFCDLKLQTLYMRVLQSLVDLQHGIANMTSLTLFEATTGNPIIDNFVVPSILRGLQLHDRTVHTIGSLGNVACHSLQINDLHNVKHPQDAERVKLRDNPDLRELTLCWNHADNRRDSEVLENLVPPRTLEGFELRGYMSRTFPNWMLDISSYLPHLISIAFRDLACDSLPPIGRLPNLRFLSMEGIPNIRKIGKEFYREEETCKKLRVIKLWSLKNLDEWWTTRSGDRDDEFLIPNLHQLVVGNCPKLKFLPCPPKSMYWELDNSDEVLPLHGFGWLSPSTVPFSAQITSNDFSPDKWGRLKHLATLEELEVTGLSSLPEAAPRFPYLRYLHLSSHNLEILPEWLGQFINLEVLIISCPKVTSLPESIQNLHALKSLHIWECRKLVERCKGKDAHKISHIKDVMFDLEV</sequence>
<dbReference type="Gene3D" id="1.10.8.430">
    <property type="entry name" value="Helical domain of apoptotic protease-activating factors"/>
    <property type="match status" value="1"/>
</dbReference>